<dbReference type="AlphaFoldDB" id="A0A847SCK1"/>
<keyword evidence="2" id="KW-1185">Reference proteome</keyword>
<reference evidence="1 2" key="1">
    <citation type="submission" date="2020-04" db="EMBL/GenBank/DDBJ databases">
        <title>Draft genome of Leeia sp. IMCC25680.</title>
        <authorList>
            <person name="Song J."/>
            <person name="Cho J.-C."/>
        </authorList>
    </citation>
    <scope>NUCLEOTIDE SEQUENCE [LARGE SCALE GENOMIC DNA]</scope>
    <source>
        <strain evidence="1 2">IMCC25680</strain>
    </source>
</reference>
<proteinExistence type="predicted"/>
<evidence type="ECO:0000313" key="1">
    <source>
        <dbReference type="EMBL" id="NLR73682.1"/>
    </source>
</evidence>
<dbReference type="RefSeq" id="WP_168875346.1">
    <property type="nucleotide sequence ID" value="NZ_JABAIM010000001.1"/>
</dbReference>
<dbReference type="SUPFAM" id="SSF160424">
    <property type="entry name" value="BH3703-like"/>
    <property type="match status" value="1"/>
</dbReference>
<dbReference type="Proteomes" id="UP000587991">
    <property type="component" value="Unassembled WGS sequence"/>
</dbReference>
<dbReference type="EMBL" id="JABAIM010000001">
    <property type="protein sequence ID" value="NLR73682.1"/>
    <property type="molecule type" value="Genomic_DNA"/>
</dbReference>
<dbReference type="InterPro" id="IPR036170">
    <property type="entry name" value="YezG-like_sf"/>
</dbReference>
<accession>A0A847SCK1</accession>
<evidence type="ECO:0000313" key="2">
    <source>
        <dbReference type="Proteomes" id="UP000587991"/>
    </source>
</evidence>
<protein>
    <submittedName>
        <fullName evidence="1">Uncharacterized protein</fullName>
    </submittedName>
</protein>
<name>A0A847SCK1_9NEIS</name>
<comment type="caution">
    <text evidence="1">The sequence shown here is derived from an EMBL/GenBank/DDBJ whole genome shotgun (WGS) entry which is preliminary data.</text>
</comment>
<gene>
    <name evidence="1" type="ORF">HF682_00710</name>
</gene>
<organism evidence="1 2">
    <name type="scientific">Leeia aquatica</name>
    <dbReference type="NCBI Taxonomy" id="2725557"/>
    <lineage>
        <taxon>Bacteria</taxon>
        <taxon>Pseudomonadati</taxon>
        <taxon>Pseudomonadota</taxon>
        <taxon>Betaproteobacteria</taxon>
        <taxon>Neisseriales</taxon>
        <taxon>Leeiaceae</taxon>
        <taxon>Leeia</taxon>
    </lineage>
</organism>
<sequence>MHNIEIESALKLISANLPVDWLKNEILYRSFDGAIDLTERYQKNNSDDWEAFDAGGFDLMDILDRHRDESGDHGTEKWTQIRLSMRKGALPEVTYGYGDPKILY</sequence>